<dbReference type="PANTHER" id="PTHR47357:SF1">
    <property type="entry name" value="SPINDLE POLE BODY COMPONENT 110"/>
    <property type="match status" value="1"/>
</dbReference>
<keyword evidence="1" id="KW-0175">Coiled coil</keyword>
<feature type="coiled-coil region" evidence="1">
    <location>
        <begin position="263"/>
        <end position="290"/>
    </location>
</feature>
<proteinExistence type="predicted"/>
<reference evidence="2" key="2">
    <citation type="submission" date="2020-08" db="EMBL/GenBank/DDBJ databases">
        <title>Plant Genome Project.</title>
        <authorList>
            <person name="Zhang R.-G."/>
        </authorList>
    </citation>
    <scope>NUCLEOTIDE SEQUENCE</scope>
    <source>
        <strain evidence="2">Huo1</strain>
        <tissue evidence="2">Leaf</tissue>
    </source>
</reference>
<feature type="coiled-coil region" evidence="1">
    <location>
        <begin position="26"/>
        <end position="145"/>
    </location>
</feature>
<dbReference type="EMBL" id="PNBA02000012">
    <property type="protein sequence ID" value="KAG6405820.1"/>
    <property type="molecule type" value="Genomic_DNA"/>
</dbReference>
<evidence type="ECO:0000256" key="1">
    <source>
        <dbReference type="SAM" id="Coils"/>
    </source>
</evidence>
<dbReference type="GO" id="GO:0005856">
    <property type="term" value="C:cytoskeleton"/>
    <property type="evidence" value="ECO:0007669"/>
    <property type="project" value="TreeGrafter"/>
</dbReference>
<dbReference type="GO" id="GO:0005200">
    <property type="term" value="F:structural constituent of cytoskeleton"/>
    <property type="evidence" value="ECO:0007669"/>
    <property type="project" value="TreeGrafter"/>
</dbReference>
<evidence type="ECO:0000313" key="2">
    <source>
        <dbReference type="EMBL" id="KAG6405820.1"/>
    </source>
</evidence>
<keyword evidence="3" id="KW-1185">Reference proteome</keyword>
<reference evidence="2" key="1">
    <citation type="submission" date="2018-01" db="EMBL/GenBank/DDBJ databases">
        <authorList>
            <person name="Mao J.F."/>
        </authorList>
    </citation>
    <scope>NUCLEOTIDE SEQUENCE</scope>
    <source>
        <strain evidence="2">Huo1</strain>
        <tissue evidence="2">Leaf</tissue>
    </source>
</reference>
<protein>
    <submittedName>
        <fullName evidence="2">Uncharacterized protein</fullName>
    </submittedName>
</protein>
<dbReference type="PANTHER" id="PTHR47357">
    <property type="entry name" value="COP1-INTERACTIVE PROTEIN 1"/>
    <property type="match status" value="1"/>
</dbReference>
<accession>A0A8X8X2X6</accession>
<name>A0A8X8X2X6_SALSN</name>
<comment type="caution">
    <text evidence="2">The sequence shown here is derived from an EMBL/GenBank/DDBJ whole genome shotgun (WGS) entry which is preliminary data.</text>
</comment>
<evidence type="ECO:0000313" key="3">
    <source>
        <dbReference type="Proteomes" id="UP000298416"/>
    </source>
</evidence>
<dbReference type="Proteomes" id="UP000298416">
    <property type="component" value="Unassembled WGS sequence"/>
</dbReference>
<dbReference type="AlphaFoldDB" id="A0A8X8X2X6"/>
<organism evidence="2">
    <name type="scientific">Salvia splendens</name>
    <name type="common">Scarlet sage</name>
    <dbReference type="NCBI Taxonomy" id="180675"/>
    <lineage>
        <taxon>Eukaryota</taxon>
        <taxon>Viridiplantae</taxon>
        <taxon>Streptophyta</taxon>
        <taxon>Embryophyta</taxon>
        <taxon>Tracheophyta</taxon>
        <taxon>Spermatophyta</taxon>
        <taxon>Magnoliopsida</taxon>
        <taxon>eudicotyledons</taxon>
        <taxon>Gunneridae</taxon>
        <taxon>Pentapetalae</taxon>
        <taxon>asterids</taxon>
        <taxon>lamiids</taxon>
        <taxon>Lamiales</taxon>
        <taxon>Lamiaceae</taxon>
        <taxon>Nepetoideae</taxon>
        <taxon>Mentheae</taxon>
        <taxon>Salviinae</taxon>
        <taxon>Salvia</taxon>
        <taxon>Salvia subgen. Calosphace</taxon>
        <taxon>core Calosphace</taxon>
    </lineage>
</organism>
<sequence>MDDLQHESSTVISSLKEQINSFQQPLELLESQKRGLEVEIEKSKQEAAENLALTENNNAELVNKIKEQEKKLQEHEDAQSRLCEELKKLENQFQSCGERLRSSEKKTEEMTHQFEIDMYAKNQEVNELEENIEGLKRDLEMKTDDFCTLEDNVRNIEVKQRLTSQKLRVTEQLLVEKDESYLKKEEKLLEEQKSLQEIIATLSGIVQTYKDAQVRMVGEISDKLSDTLTGIDAFHMKFEEDYGHIESRIYETVNELKITTNCIKDSNIKKDQLRKEITVLSQQLSDEKSNSMHLKGRIGELETTLQKDEDEKDCLIKTVRERETKMGELEKIVTEMDEKTRKLEMKMKENEAGFESLIEEKREAIRQLCIWIEYHRSRNNELKDMIAKTRRR</sequence>
<gene>
    <name evidence="2" type="ORF">SASPL_133414</name>
</gene>